<accession>A0A8B7WAD2</accession>
<proteinExistence type="predicted"/>
<name>A0A8B7WAD2_CASCN</name>
<sequence>MLEHRKPRTCCLHNNSHDVGSGLHFILYFSSRRGTSLMEDDEEPIVEDVMMSSEGRIEDLNEGMDFDTMDIDLPPSKNRRERTELKPDFFDPASIMDESVLGVSMF</sequence>
<dbReference type="OrthoDB" id="498590at2759"/>
<protein>
    <submittedName>
        <fullName evidence="2">Cohesin subunit SA-2-like</fullName>
    </submittedName>
</protein>
<feature type="compositionally biased region" description="Acidic residues" evidence="1">
    <location>
        <begin position="61"/>
        <end position="70"/>
    </location>
</feature>
<reference evidence="2" key="1">
    <citation type="submission" date="2025-08" db="UniProtKB">
        <authorList>
            <consortium name="RefSeq"/>
        </authorList>
    </citation>
    <scope>IDENTIFICATION</scope>
    <source>
        <tissue evidence="2">Leukocyte</tissue>
    </source>
</reference>
<dbReference type="KEGG" id="ccan:109700272"/>
<gene>
    <name evidence="2" type="primary">LOC109700272</name>
</gene>
<dbReference type="AlphaFoldDB" id="A0A8B7WAD2"/>
<evidence type="ECO:0000313" key="2">
    <source>
        <dbReference type="RefSeq" id="XP_020040977.1"/>
    </source>
</evidence>
<evidence type="ECO:0000256" key="1">
    <source>
        <dbReference type="SAM" id="MobiDB-lite"/>
    </source>
</evidence>
<feature type="region of interest" description="Disordered" evidence="1">
    <location>
        <begin position="61"/>
        <end position="85"/>
    </location>
</feature>
<dbReference type="RefSeq" id="XP_020040977.1">
    <property type="nucleotide sequence ID" value="XM_020185388.1"/>
</dbReference>
<organism evidence="2">
    <name type="scientific">Castor canadensis</name>
    <name type="common">American beaver</name>
    <dbReference type="NCBI Taxonomy" id="51338"/>
    <lineage>
        <taxon>Eukaryota</taxon>
        <taxon>Metazoa</taxon>
        <taxon>Chordata</taxon>
        <taxon>Craniata</taxon>
        <taxon>Vertebrata</taxon>
        <taxon>Euteleostomi</taxon>
        <taxon>Mammalia</taxon>
        <taxon>Eutheria</taxon>
        <taxon>Euarchontoglires</taxon>
        <taxon>Glires</taxon>
        <taxon>Rodentia</taxon>
        <taxon>Castorimorpha</taxon>
        <taxon>Castoridae</taxon>
        <taxon>Castor</taxon>
    </lineage>
</organism>